<keyword evidence="4 8" id="KW-0812">Transmembrane</keyword>
<dbReference type="SUPFAM" id="SSF103088">
    <property type="entry name" value="OmpA-like"/>
    <property type="match status" value="1"/>
</dbReference>
<keyword evidence="5 8" id="KW-1133">Transmembrane helix</keyword>
<dbReference type="PANTHER" id="PTHR30329:SF21">
    <property type="entry name" value="LIPOPROTEIN YIAD-RELATED"/>
    <property type="match status" value="1"/>
</dbReference>
<evidence type="ECO:0000256" key="3">
    <source>
        <dbReference type="ARBA" id="ARBA00022475"/>
    </source>
</evidence>
<dbReference type="InterPro" id="IPR050330">
    <property type="entry name" value="Bact_OuterMem_StrucFunc"/>
</dbReference>
<dbReference type="EMBL" id="AP028947">
    <property type="protein sequence ID" value="BET27533.1"/>
    <property type="molecule type" value="Genomic_DNA"/>
</dbReference>
<proteinExistence type="inferred from homology"/>
<dbReference type="PROSITE" id="PS51123">
    <property type="entry name" value="OMPA_2"/>
    <property type="match status" value="1"/>
</dbReference>
<keyword evidence="11" id="KW-1185">Reference proteome</keyword>
<keyword evidence="3" id="KW-1003">Cell membrane</keyword>
<keyword evidence="6 7" id="KW-0472">Membrane</keyword>
<evidence type="ECO:0000313" key="10">
    <source>
        <dbReference type="EMBL" id="BET27533.1"/>
    </source>
</evidence>
<dbReference type="KEGG" id="lto:RGQ30_30340"/>
<dbReference type="Gene3D" id="3.30.1330.60">
    <property type="entry name" value="OmpA-like domain"/>
    <property type="match status" value="1"/>
</dbReference>
<comment type="subcellular location">
    <subcellularLocation>
        <location evidence="1">Cell membrane</location>
        <topology evidence="1">Single-pass membrane protein</topology>
    </subcellularLocation>
</comment>
<evidence type="ECO:0000313" key="11">
    <source>
        <dbReference type="Proteomes" id="UP001329151"/>
    </source>
</evidence>
<dbReference type="GO" id="GO:0005886">
    <property type="term" value="C:plasma membrane"/>
    <property type="evidence" value="ECO:0007669"/>
    <property type="project" value="UniProtKB-SubCell"/>
</dbReference>
<evidence type="ECO:0000256" key="4">
    <source>
        <dbReference type="ARBA" id="ARBA00022692"/>
    </source>
</evidence>
<feature type="transmembrane region" description="Helical" evidence="8">
    <location>
        <begin position="20"/>
        <end position="46"/>
    </location>
</feature>
<sequence length="265" mass="29870">MSLMTSYSTPHRSDEGEKPFWISYADLMTALMILFLVIMVAALAAISRQAQELVEKAQKGDVEKPVVIVRTKEPEITQTDLRFQEINEICDSLSKSAERVNPNLNVDCKLNRINFGSQGQFNTDEYKLGAAGENALADVVPVILETANTPLGQKWLKQVVIEGYTDTDGSYLYNLNLSLKRSEWVMCTLLRSDGLGPIQFTSDQRIQIKKLFLAGGVAFNNIQSSKDASRRIELRLQFYGQESEKPVSPAYELKFQDNSRERCML</sequence>
<dbReference type="InterPro" id="IPR025713">
    <property type="entry name" value="MotB-like_N_dom"/>
</dbReference>
<evidence type="ECO:0000256" key="7">
    <source>
        <dbReference type="PROSITE-ProRule" id="PRU00473"/>
    </source>
</evidence>
<dbReference type="PANTHER" id="PTHR30329">
    <property type="entry name" value="STATOR ELEMENT OF FLAGELLAR MOTOR COMPLEX"/>
    <property type="match status" value="1"/>
</dbReference>
<gene>
    <name evidence="10" type="ORF">RGQ30_30340</name>
</gene>
<name>A0AA86J2V7_9BURK</name>
<reference evidence="10 11" key="1">
    <citation type="submission" date="2023-10" db="EMBL/GenBank/DDBJ databases">
        <title>Complete Genome Sequence of Limnobacter thiooxidans CS-K2T, Isolated from freshwater lake sediments in Bavaria, Germany.</title>
        <authorList>
            <person name="Naruki M."/>
            <person name="Watanabe A."/>
            <person name="Warashina T."/>
            <person name="Morita T."/>
            <person name="Arakawa K."/>
        </authorList>
    </citation>
    <scope>NUCLEOTIDE SEQUENCE [LARGE SCALE GENOMIC DNA]</scope>
    <source>
        <strain evidence="10 11">CS-K2</strain>
    </source>
</reference>
<dbReference type="RefSeq" id="WP_130557399.1">
    <property type="nucleotide sequence ID" value="NZ_AP028947.1"/>
</dbReference>
<dbReference type="InterPro" id="IPR036737">
    <property type="entry name" value="OmpA-like_sf"/>
</dbReference>
<accession>A0AA86J2V7</accession>
<dbReference type="Proteomes" id="UP001329151">
    <property type="component" value="Chromosome"/>
</dbReference>
<evidence type="ECO:0000256" key="8">
    <source>
        <dbReference type="SAM" id="Phobius"/>
    </source>
</evidence>
<evidence type="ECO:0000256" key="6">
    <source>
        <dbReference type="ARBA" id="ARBA00023136"/>
    </source>
</evidence>
<evidence type="ECO:0000256" key="2">
    <source>
        <dbReference type="ARBA" id="ARBA00008914"/>
    </source>
</evidence>
<organism evidence="10 11">
    <name type="scientific">Limnobacter thiooxidans</name>
    <dbReference type="NCBI Taxonomy" id="131080"/>
    <lineage>
        <taxon>Bacteria</taxon>
        <taxon>Pseudomonadati</taxon>
        <taxon>Pseudomonadota</taxon>
        <taxon>Betaproteobacteria</taxon>
        <taxon>Burkholderiales</taxon>
        <taxon>Burkholderiaceae</taxon>
        <taxon>Limnobacter</taxon>
    </lineage>
</organism>
<dbReference type="Pfam" id="PF13677">
    <property type="entry name" value="MotB_plug"/>
    <property type="match status" value="1"/>
</dbReference>
<comment type="similarity">
    <text evidence="2">Belongs to the MotB family.</text>
</comment>
<dbReference type="AlphaFoldDB" id="A0AA86J2V7"/>
<evidence type="ECO:0000256" key="5">
    <source>
        <dbReference type="ARBA" id="ARBA00022989"/>
    </source>
</evidence>
<feature type="domain" description="OmpA-like" evidence="9">
    <location>
        <begin position="108"/>
        <end position="240"/>
    </location>
</feature>
<dbReference type="InterPro" id="IPR006665">
    <property type="entry name" value="OmpA-like"/>
</dbReference>
<evidence type="ECO:0000256" key="1">
    <source>
        <dbReference type="ARBA" id="ARBA00004162"/>
    </source>
</evidence>
<protein>
    <submittedName>
        <fullName evidence="10">OmpA family protein</fullName>
    </submittedName>
</protein>
<evidence type="ECO:0000259" key="9">
    <source>
        <dbReference type="PROSITE" id="PS51123"/>
    </source>
</evidence>